<evidence type="ECO:0000259" key="8">
    <source>
        <dbReference type="Pfam" id="PF01583"/>
    </source>
</evidence>
<proteinExistence type="inferred from homology"/>
<evidence type="ECO:0000256" key="7">
    <source>
        <dbReference type="RuleBase" id="RU004347"/>
    </source>
</evidence>
<dbReference type="PANTHER" id="PTHR42700:SF1">
    <property type="entry name" value="SULFATE ADENYLYLTRANSFERASE"/>
    <property type="match status" value="1"/>
</dbReference>
<keyword evidence="10" id="KW-1185">Reference proteome</keyword>
<dbReference type="EC" id="2.7.1.25" evidence="2 6"/>
<dbReference type="AlphaFoldDB" id="A0A1W6MP88"/>
<dbReference type="CDD" id="cd02027">
    <property type="entry name" value="APSK"/>
    <property type="match status" value="1"/>
</dbReference>
<evidence type="ECO:0000256" key="2">
    <source>
        <dbReference type="ARBA" id="ARBA00012121"/>
    </source>
</evidence>
<dbReference type="UniPathway" id="UPA00140">
    <property type="reaction ID" value="UER00205"/>
</dbReference>
<dbReference type="InterPro" id="IPR059117">
    <property type="entry name" value="APS_kinase_dom"/>
</dbReference>
<dbReference type="OrthoDB" id="9804504at2"/>
<dbReference type="GO" id="GO:0005737">
    <property type="term" value="C:cytoplasm"/>
    <property type="evidence" value="ECO:0007669"/>
    <property type="project" value="TreeGrafter"/>
</dbReference>
<organism evidence="9 10">
    <name type="scientific">Nonlabens spongiae</name>
    <dbReference type="NCBI Taxonomy" id="331648"/>
    <lineage>
        <taxon>Bacteria</taxon>
        <taxon>Pseudomonadati</taxon>
        <taxon>Bacteroidota</taxon>
        <taxon>Flavobacteriia</taxon>
        <taxon>Flavobacteriales</taxon>
        <taxon>Flavobacteriaceae</taxon>
        <taxon>Nonlabens</taxon>
    </lineage>
</organism>
<keyword evidence="5 6" id="KW-0067">ATP-binding</keyword>
<dbReference type="Proteomes" id="UP000193431">
    <property type="component" value="Chromosome"/>
</dbReference>
<dbReference type="EMBL" id="CP019344">
    <property type="protein sequence ID" value="ARN79279.1"/>
    <property type="molecule type" value="Genomic_DNA"/>
</dbReference>
<evidence type="ECO:0000256" key="6">
    <source>
        <dbReference type="HAMAP-Rule" id="MF_00065"/>
    </source>
</evidence>
<evidence type="ECO:0000313" key="10">
    <source>
        <dbReference type="Proteomes" id="UP000193431"/>
    </source>
</evidence>
<protein>
    <recommendedName>
        <fullName evidence="2 6">Adenylyl-sulfate kinase</fullName>
        <ecNumber evidence="2 6">2.7.1.25</ecNumber>
    </recommendedName>
    <alternativeName>
        <fullName evidence="6">APS kinase</fullName>
    </alternativeName>
    <alternativeName>
        <fullName evidence="6">ATP adenosine-5'-phosphosulfate 3'-phosphotransferase</fullName>
    </alternativeName>
    <alternativeName>
        <fullName evidence="6">Adenosine-5'-phosphosulfate kinase</fullName>
    </alternativeName>
</protein>
<accession>A0A1W6MP88</accession>
<comment type="similarity">
    <text evidence="6 7">Belongs to the APS kinase family.</text>
</comment>
<feature type="domain" description="APS kinase" evidence="8">
    <location>
        <begin position="27"/>
        <end position="176"/>
    </location>
</feature>
<dbReference type="InterPro" id="IPR027417">
    <property type="entry name" value="P-loop_NTPase"/>
</dbReference>
<dbReference type="NCBIfam" id="NF003013">
    <property type="entry name" value="PRK03846.1"/>
    <property type="match status" value="1"/>
</dbReference>
<keyword evidence="6" id="KW-0597">Phosphoprotein</keyword>
<dbReference type="HAMAP" id="MF_00065">
    <property type="entry name" value="Adenylyl_sulf_kinase"/>
    <property type="match status" value="1"/>
</dbReference>
<dbReference type="GO" id="GO:0005524">
    <property type="term" value="F:ATP binding"/>
    <property type="evidence" value="ECO:0007669"/>
    <property type="project" value="UniProtKB-UniRule"/>
</dbReference>
<dbReference type="NCBIfam" id="TIGR00455">
    <property type="entry name" value="apsK"/>
    <property type="match status" value="1"/>
</dbReference>
<dbReference type="InterPro" id="IPR050512">
    <property type="entry name" value="Sulf_AdTrans/APS_kinase"/>
</dbReference>
<dbReference type="GO" id="GO:0004020">
    <property type="term" value="F:adenylylsulfate kinase activity"/>
    <property type="evidence" value="ECO:0007669"/>
    <property type="project" value="UniProtKB-UniRule"/>
</dbReference>
<feature type="binding site" evidence="6">
    <location>
        <begin position="34"/>
        <end position="41"/>
    </location>
    <ligand>
        <name>ATP</name>
        <dbReference type="ChEBI" id="CHEBI:30616"/>
    </ligand>
</feature>
<evidence type="ECO:0000256" key="4">
    <source>
        <dbReference type="ARBA" id="ARBA00022741"/>
    </source>
</evidence>
<dbReference type="GO" id="GO:0004781">
    <property type="term" value="F:sulfate adenylyltransferase (ATP) activity"/>
    <property type="evidence" value="ECO:0007669"/>
    <property type="project" value="TreeGrafter"/>
</dbReference>
<dbReference type="RefSeq" id="WP_085768083.1">
    <property type="nucleotide sequence ID" value="NZ_CP019344.1"/>
</dbReference>
<gene>
    <name evidence="6" type="primary">cysC</name>
    <name evidence="9" type="ORF">BST97_15510</name>
</gene>
<comment type="pathway">
    <text evidence="6 7">Sulfur metabolism; hydrogen sulfide biosynthesis; sulfite from sulfate: step 2/3.</text>
</comment>
<dbReference type="InterPro" id="IPR002891">
    <property type="entry name" value="APS"/>
</dbReference>
<keyword evidence="4 6" id="KW-0547">Nucleotide-binding</keyword>
<reference evidence="9 10" key="1">
    <citation type="submission" date="2016-11" db="EMBL/GenBank/DDBJ databases">
        <title>Trade-off between light-utilization and light-protection in marine flavobacteria.</title>
        <authorList>
            <person name="Kumagai Y."/>
        </authorList>
    </citation>
    <scope>NUCLEOTIDE SEQUENCE [LARGE SCALE GENOMIC DNA]</scope>
    <source>
        <strain evidence="9 10">JCM 13191</strain>
    </source>
</reference>
<keyword evidence="3 6" id="KW-0808">Transferase</keyword>
<dbReference type="STRING" id="331648.BST97_15510"/>
<dbReference type="Pfam" id="PF01583">
    <property type="entry name" value="APS_kinase"/>
    <property type="match status" value="1"/>
</dbReference>
<sequence>MINKENLHATDYSEQEQLRAVLKNQKPIVFWFTGFSGSGKSTIAKAAESKLQSQGYHTFVLDGDNVRMGLNKGLGFDQEGRRENLRRVAEVAKLMTEAGLVVLATFVSPMIEQRNMVKEIVGASRFREIFINTPLEECESRDVKGLYKKARAGEIPNFTGIGSEYQAPSNPEIEIKTKDQTVEESVDELIEKLIPLISNG</sequence>
<comment type="function">
    <text evidence="6 7">Catalyzes the synthesis of activated sulfate.</text>
</comment>
<name>A0A1W6MP88_9FLAO</name>
<dbReference type="Gene3D" id="3.40.50.300">
    <property type="entry name" value="P-loop containing nucleotide triphosphate hydrolases"/>
    <property type="match status" value="1"/>
</dbReference>
<evidence type="ECO:0000256" key="1">
    <source>
        <dbReference type="ARBA" id="ARBA00001823"/>
    </source>
</evidence>
<dbReference type="PANTHER" id="PTHR42700">
    <property type="entry name" value="SULFATE ADENYLYLTRANSFERASE"/>
    <property type="match status" value="1"/>
</dbReference>
<evidence type="ECO:0000256" key="5">
    <source>
        <dbReference type="ARBA" id="ARBA00022840"/>
    </source>
</evidence>
<comment type="catalytic activity">
    <reaction evidence="1 6 7">
        <text>adenosine 5'-phosphosulfate + ATP = 3'-phosphoadenylyl sulfate + ADP + H(+)</text>
        <dbReference type="Rhea" id="RHEA:24152"/>
        <dbReference type="ChEBI" id="CHEBI:15378"/>
        <dbReference type="ChEBI" id="CHEBI:30616"/>
        <dbReference type="ChEBI" id="CHEBI:58243"/>
        <dbReference type="ChEBI" id="CHEBI:58339"/>
        <dbReference type="ChEBI" id="CHEBI:456216"/>
        <dbReference type="EC" id="2.7.1.25"/>
    </reaction>
</comment>
<evidence type="ECO:0000313" key="9">
    <source>
        <dbReference type="EMBL" id="ARN79279.1"/>
    </source>
</evidence>
<dbReference type="GO" id="GO:0070814">
    <property type="term" value="P:hydrogen sulfide biosynthetic process"/>
    <property type="evidence" value="ECO:0007669"/>
    <property type="project" value="UniProtKB-UniRule"/>
</dbReference>
<feature type="active site" description="Phosphoserine intermediate" evidence="6">
    <location>
        <position position="108"/>
    </location>
</feature>
<evidence type="ECO:0000256" key="3">
    <source>
        <dbReference type="ARBA" id="ARBA00022679"/>
    </source>
</evidence>
<keyword evidence="6 7" id="KW-0418">Kinase</keyword>
<dbReference type="SUPFAM" id="SSF52540">
    <property type="entry name" value="P-loop containing nucleoside triphosphate hydrolases"/>
    <property type="match status" value="1"/>
</dbReference>
<dbReference type="GO" id="GO:0019379">
    <property type="term" value="P:sulfate assimilation, phosphoadenylyl sulfate reduction by phosphoadenylyl-sulfate reductase (thioredoxin)"/>
    <property type="evidence" value="ECO:0007669"/>
    <property type="project" value="TreeGrafter"/>
</dbReference>
<dbReference type="GO" id="GO:0010134">
    <property type="term" value="P:sulfate assimilation via adenylyl sulfate reduction"/>
    <property type="evidence" value="ECO:0007669"/>
    <property type="project" value="TreeGrafter"/>
</dbReference>